<dbReference type="GO" id="GO:0004175">
    <property type="term" value="F:endopeptidase activity"/>
    <property type="evidence" value="ECO:0007669"/>
    <property type="project" value="UniProtKB-ARBA"/>
</dbReference>
<feature type="region of interest" description="Disordered" evidence="1">
    <location>
        <begin position="26"/>
        <end position="107"/>
    </location>
</feature>
<feature type="transmembrane region" description="Helical" evidence="2">
    <location>
        <begin position="223"/>
        <end position="248"/>
    </location>
</feature>
<dbReference type="EMBL" id="BAAADV010000001">
    <property type="protein sequence ID" value="GAA0661324.1"/>
    <property type="molecule type" value="Genomic_DNA"/>
</dbReference>
<keyword evidence="2" id="KW-0812">Transmembrane</keyword>
<name>A0AAV3T4X3_9EURY</name>
<accession>A0AAV3T4X3</accession>
<evidence type="ECO:0000256" key="1">
    <source>
        <dbReference type="SAM" id="MobiDB-lite"/>
    </source>
</evidence>
<dbReference type="AlphaFoldDB" id="A0AAV3T4X3"/>
<evidence type="ECO:0000256" key="2">
    <source>
        <dbReference type="SAM" id="Phobius"/>
    </source>
</evidence>
<keyword evidence="5" id="KW-1185">Reference proteome</keyword>
<dbReference type="GO" id="GO:0080120">
    <property type="term" value="P:CAAX-box protein maturation"/>
    <property type="evidence" value="ECO:0007669"/>
    <property type="project" value="UniProtKB-ARBA"/>
</dbReference>
<protein>
    <recommendedName>
        <fullName evidence="3">CAAX prenyl protease 2/Lysostaphin resistance protein A-like domain-containing protein</fullName>
    </recommendedName>
</protein>
<comment type="caution">
    <text evidence="4">The sequence shown here is derived from an EMBL/GenBank/DDBJ whole genome shotgun (WGS) entry which is preliminary data.</text>
</comment>
<feature type="compositionally biased region" description="Basic and acidic residues" evidence="1">
    <location>
        <begin position="96"/>
        <end position="106"/>
    </location>
</feature>
<dbReference type="Proteomes" id="UP001500420">
    <property type="component" value="Unassembled WGS sequence"/>
</dbReference>
<dbReference type="Pfam" id="PF02517">
    <property type="entry name" value="Rce1-like"/>
    <property type="match status" value="1"/>
</dbReference>
<gene>
    <name evidence="4" type="ORF">GCM10009020_01860</name>
</gene>
<feature type="transmembrane region" description="Helical" evidence="2">
    <location>
        <begin position="199"/>
        <end position="216"/>
    </location>
</feature>
<dbReference type="PANTHER" id="PTHR36435">
    <property type="entry name" value="SLR1288 PROTEIN"/>
    <property type="match status" value="1"/>
</dbReference>
<evidence type="ECO:0000259" key="3">
    <source>
        <dbReference type="Pfam" id="PF02517"/>
    </source>
</evidence>
<dbReference type="RefSeq" id="WP_343771936.1">
    <property type="nucleotide sequence ID" value="NZ_BAAADV010000001.1"/>
</dbReference>
<evidence type="ECO:0000313" key="5">
    <source>
        <dbReference type="Proteomes" id="UP001500420"/>
    </source>
</evidence>
<keyword evidence="2" id="KW-1133">Transmembrane helix</keyword>
<reference evidence="4 5" key="1">
    <citation type="journal article" date="2019" name="Int. J. Syst. Evol. Microbiol.">
        <title>The Global Catalogue of Microorganisms (GCM) 10K type strain sequencing project: providing services to taxonomists for standard genome sequencing and annotation.</title>
        <authorList>
            <consortium name="The Broad Institute Genomics Platform"/>
            <consortium name="The Broad Institute Genome Sequencing Center for Infectious Disease"/>
            <person name="Wu L."/>
            <person name="Ma J."/>
        </authorList>
    </citation>
    <scope>NUCLEOTIDE SEQUENCE [LARGE SCALE GENOMIC DNA]</scope>
    <source>
        <strain evidence="4 5">JCM 16328</strain>
    </source>
</reference>
<evidence type="ECO:0000313" key="4">
    <source>
        <dbReference type="EMBL" id="GAA0661324.1"/>
    </source>
</evidence>
<keyword evidence="2" id="KW-0472">Membrane</keyword>
<dbReference type="PANTHER" id="PTHR36435:SF1">
    <property type="entry name" value="CAAX AMINO TERMINAL PROTEASE FAMILY PROTEIN"/>
    <property type="match status" value="1"/>
</dbReference>
<proteinExistence type="predicted"/>
<feature type="compositionally biased region" description="Basic and acidic residues" evidence="1">
    <location>
        <begin position="45"/>
        <end position="85"/>
    </location>
</feature>
<feature type="transmembrane region" description="Helical" evidence="2">
    <location>
        <begin position="116"/>
        <end position="137"/>
    </location>
</feature>
<feature type="transmembrane region" description="Helical" evidence="2">
    <location>
        <begin position="260"/>
        <end position="290"/>
    </location>
</feature>
<organism evidence="4 5">
    <name type="scientific">Natronoarchaeum mannanilyticum</name>
    <dbReference type="NCBI Taxonomy" id="926360"/>
    <lineage>
        <taxon>Archaea</taxon>
        <taxon>Methanobacteriati</taxon>
        <taxon>Methanobacteriota</taxon>
        <taxon>Stenosarchaea group</taxon>
        <taxon>Halobacteria</taxon>
        <taxon>Halobacteriales</taxon>
        <taxon>Natronoarchaeaceae</taxon>
    </lineage>
</organism>
<feature type="domain" description="CAAX prenyl protease 2/Lysostaphin resistance protein A-like" evidence="3">
    <location>
        <begin position="202"/>
        <end position="293"/>
    </location>
</feature>
<feature type="transmembrane region" description="Helical" evidence="2">
    <location>
        <begin position="149"/>
        <end position="170"/>
    </location>
</feature>
<dbReference type="InterPro" id="IPR052710">
    <property type="entry name" value="CAAX_protease"/>
</dbReference>
<feature type="compositionally biased region" description="Polar residues" evidence="1">
    <location>
        <begin position="26"/>
        <end position="41"/>
    </location>
</feature>
<dbReference type="InterPro" id="IPR003675">
    <property type="entry name" value="Rce1/LyrA-like_dom"/>
</dbReference>
<sequence>MTRWVAFALVALAVLAVVLTLARATQSASSVGSGEQRSPRTTADPPDHGDELREAAPERHDAGAERHDVDAERHDADAAKNRVDDLNDPDDLQSASDHRRNPRPDADLQSLSTGALLANVAVTHGALGAIVLVAAWAADVPATALGIDAAANVGWPALGVGLGLGVALYAGNELLAANLERVGVEYSEELRGALGPDSIVGWIVLLAVVLPIIAVFEELLFRAALIGALSTGFGVSPWVLAAASSLAFGFGHGIQGPSGMIVTGMLGGVLAAAFVLTGSLLTVIVAHYLINALEFVVHEGFGLEWAD</sequence>